<sequence length="106" mass="11101">MFHRPTISTCTLSSGFLNPNSNRSIVSTLTSTLRSTTSAILTENRNCLSHFSGPSCNPSLPAAATLASSLAIASKAAVSSAYVPRGFFGSSTQTRRPSVHAGRNEL</sequence>
<proteinExistence type="predicted"/>
<dbReference type="Proteomes" id="UP000799640">
    <property type="component" value="Unassembled WGS sequence"/>
</dbReference>
<name>A0A6G1HIG1_9PEZI</name>
<organism evidence="2 3">
    <name type="scientific">Trichodelitschia bisporula</name>
    <dbReference type="NCBI Taxonomy" id="703511"/>
    <lineage>
        <taxon>Eukaryota</taxon>
        <taxon>Fungi</taxon>
        <taxon>Dikarya</taxon>
        <taxon>Ascomycota</taxon>
        <taxon>Pezizomycotina</taxon>
        <taxon>Dothideomycetes</taxon>
        <taxon>Dothideomycetes incertae sedis</taxon>
        <taxon>Phaeotrichales</taxon>
        <taxon>Phaeotrichaceae</taxon>
        <taxon>Trichodelitschia</taxon>
    </lineage>
</organism>
<gene>
    <name evidence="2" type="ORF">EJ06DRAFT_534792</name>
</gene>
<evidence type="ECO:0000256" key="1">
    <source>
        <dbReference type="SAM" id="MobiDB-lite"/>
    </source>
</evidence>
<dbReference type="EMBL" id="ML996712">
    <property type="protein sequence ID" value="KAF2395649.1"/>
    <property type="molecule type" value="Genomic_DNA"/>
</dbReference>
<keyword evidence="3" id="KW-1185">Reference proteome</keyword>
<evidence type="ECO:0000313" key="2">
    <source>
        <dbReference type="EMBL" id="KAF2395649.1"/>
    </source>
</evidence>
<protein>
    <submittedName>
        <fullName evidence="2">Uncharacterized protein</fullName>
    </submittedName>
</protein>
<dbReference type="AlphaFoldDB" id="A0A6G1HIG1"/>
<evidence type="ECO:0000313" key="3">
    <source>
        <dbReference type="Proteomes" id="UP000799640"/>
    </source>
</evidence>
<accession>A0A6G1HIG1</accession>
<reference evidence="2" key="1">
    <citation type="journal article" date="2020" name="Stud. Mycol.">
        <title>101 Dothideomycetes genomes: a test case for predicting lifestyles and emergence of pathogens.</title>
        <authorList>
            <person name="Haridas S."/>
            <person name="Albert R."/>
            <person name="Binder M."/>
            <person name="Bloem J."/>
            <person name="Labutti K."/>
            <person name="Salamov A."/>
            <person name="Andreopoulos B."/>
            <person name="Baker S."/>
            <person name="Barry K."/>
            <person name="Bills G."/>
            <person name="Bluhm B."/>
            <person name="Cannon C."/>
            <person name="Castanera R."/>
            <person name="Culley D."/>
            <person name="Daum C."/>
            <person name="Ezra D."/>
            <person name="Gonzalez J."/>
            <person name="Henrissat B."/>
            <person name="Kuo A."/>
            <person name="Liang C."/>
            <person name="Lipzen A."/>
            <person name="Lutzoni F."/>
            <person name="Magnuson J."/>
            <person name="Mondo S."/>
            <person name="Nolan M."/>
            <person name="Ohm R."/>
            <person name="Pangilinan J."/>
            <person name="Park H.-J."/>
            <person name="Ramirez L."/>
            <person name="Alfaro M."/>
            <person name="Sun H."/>
            <person name="Tritt A."/>
            <person name="Yoshinaga Y."/>
            <person name="Zwiers L.-H."/>
            <person name="Turgeon B."/>
            <person name="Goodwin S."/>
            <person name="Spatafora J."/>
            <person name="Crous P."/>
            <person name="Grigoriev I."/>
        </authorList>
    </citation>
    <scope>NUCLEOTIDE SEQUENCE</scope>
    <source>
        <strain evidence="2">CBS 262.69</strain>
    </source>
</reference>
<feature type="region of interest" description="Disordered" evidence="1">
    <location>
        <begin position="87"/>
        <end position="106"/>
    </location>
</feature>